<dbReference type="AlphaFoldDB" id="A0A914RMS7"/>
<keyword evidence="1" id="KW-1185">Reference proteome</keyword>
<proteinExistence type="predicted"/>
<reference evidence="2" key="1">
    <citation type="submission" date="2022-11" db="UniProtKB">
        <authorList>
            <consortium name="WormBaseParasite"/>
        </authorList>
    </citation>
    <scope>IDENTIFICATION</scope>
</reference>
<evidence type="ECO:0000313" key="2">
    <source>
        <dbReference type="WBParaSite" id="PEQ_0000611701-mRNA-1"/>
    </source>
</evidence>
<name>A0A914RMS7_PAREQ</name>
<organism evidence="1 2">
    <name type="scientific">Parascaris equorum</name>
    <name type="common">Equine roundworm</name>
    <dbReference type="NCBI Taxonomy" id="6256"/>
    <lineage>
        <taxon>Eukaryota</taxon>
        <taxon>Metazoa</taxon>
        <taxon>Ecdysozoa</taxon>
        <taxon>Nematoda</taxon>
        <taxon>Chromadorea</taxon>
        <taxon>Rhabditida</taxon>
        <taxon>Spirurina</taxon>
        <taxon>Ascaridomorpha</taxon>
        <taxon>Ascaridoidea</taxon>
        <taxon>Ascarididae</taxon>
        <taxon>Parascaris</taxon>
    </lineage>
</organism>
<dbReference type="Proteomes" id="UP000887564">
    <property type="component" value="Unplaced"/>
</dbReference>
<evidence type="ECO:0000313" key="1">
    <source>
        <dbReference type="Proteomes" id="UP000887564"/>
    </source>
</evidence>
<protein>
    <submittedName>
        <fullName evidence="2">Uncharacterized protein</fullName>
    </submittedName>
</protein>
<dbReference type="WBParaSite" id="PEQ_0000611701-mRNA-1">
    <property type="protein sequence ID" value="PEQ_0000611701-mRNA-1"/>
    <property type="gene ID" value="PEQ_0000611701"/>
</dbReference>
<sequence>MPAEVPPESTVIEEKPPEVAEEAKEQEVEAKARLIFLCGDVQSEFEERTLRSFEEHEKRRECHQLEKGEVGRGLWATTLDAIFLNVHIELEYLIFGVASFLD</sequence>
<accession>A0A914RMS7</accession>